<comment type="caution">
    <text evidence="2">The sequence shown here is derived from an EMBL/GenBank/DDBJ whole genome shotgun (WGS) entry which is preliminary data.</text>
</comment>
<proteinExistence type="predicted"/>
<dbReference type="Pfam" id="PF12762">
    <property type="entry name" value="DDE_Tnp_IS1595"/>
    <property type="match status" value="1"/>
</dbReference>
<name>A0A011NTX8_9PROT</name>
<accession>A0A011NTX8</accession>
<dbReference type="PATRIC" id="fig|1454001.3.peg.1560"/>
<dbReference type="NCBIfam" id="NF033547">
    <property type="entry name" value="transpos_IS1595"/>
    <property type="match status" value="1"/>
</dbReference>
<dbReference type="STRING" id="1454001.AW08_01637"/>
<evidence type="ECO:0000259" key="1">
    <source>
        <dbReference type="SMART" id="SM01126"/>
    </source>
</evidence>
<dbReference type="EMBL" id="JFAX01000007">
    <property type="protein sequence ID" value="EXI68032.1"/>
    <property type="molecule type" value="Genomic_DNA"/>
</dbReference>
<gene>
    <name evidence="2" type="ORF">AW08_01637</name>
</gene>
<keyword evidence="3" id="KW-1185">Reference proteome</keyword>
<evidence type="ECO:0000313" key="3">
    <source>
        <dbReference type="Proteomes" id="UP000020218"/>
    </source>
</evidence>
<feature type="domain" description="ISXO2-like transposase" evidence="1">
    <location>
        <begin position="22"/>
        <end position="147"/>
    </location>
</feature>
<dbReference type="SMART" id="SM01126">
    <property type="entry name" value="DDE_Tnp_IS1595"/>
    <property type="match status" value="1"/>
</dbReference>
<organism evidence="2 3">
    <name type="scientific">Candidatus Accumulibacter adjunctus</name>
    <dbReference type="NCBI Taxonomy" id="1454001"/>
    <lineage>
        <taxon>Bacteria</taxon>
        <taxon>Pseudomonadati</taxon>
        <taxon>Pseudomonadota</taxon>
        <taxon>Betaproteobacteria</taxon>
        <taxon>Candidatus Accumulibacter</taxon>
    </lineage>
</organism>
<dbReference type="AlphaFoldDB" id="A0A011NTX8"/>
<sequence>MDTAFRWRHRFLQCIKAQQPQTLAGLVEADETFFRESFKGERGGALYRCRRPKTRGTPAAKRGLSREQIPVLVARDRASGSTLSAVIAGRTATAIGRPLIGHLAEDAELFTDGASAYCTLAKKHGIELRIAPRSVKHKTKGALHITTSTPTTGG</sequence>
<protein>
    <submittedName>
        <fullName evidence="2">Transposase</fullName>
    </submittedName>
</protein>
<dbReference type="InterPro" id="IPR024445">
    <property type="entry name" value="Tnp_ISXO2-like"/>
</dbReference>
<dbReference type="Proteomes" id="UP000020218">
    <property type="component" value="Unassembled WGS sequence"/>
</dbReference>
<evidence type="ECO:0000313" key="2">
    <source>
        <dbReference type="EMBL" id="EXI68032.1"/>
    </source>
</evidence>
<reference evidence="2" key="1">
    <citation type="submission" date="2014-02" db="EMBL/GenBank/DDBJ databases">
        <title>Expanding our view of genomic diversity in Candidatus Accumulibacter clades.</title>
        <authorList>
            <person name="Skennerton C.T."/>
            <person name="Barr J.J."/>
            <person name="Slater F.R."/>
            <person name="Bond P.L."/>
            <person name="Tyson G.W."/>
        </authorList>
    </citation>
    <scope>NUCLEOTIDE SEQUENCE [LARGE SCALE GENOMIC DNA]</scope>
</reference>